<evidence type="ECO:0000313" key="2">
    <source>
        <dbReference type="EMBL" id="TKC59165.1"/>
    </source>
</evidence>
<name>A0A4U1G651_9SPHI</name>
<evidence type="ECO:0000313" key="3">
    <source>
        <dbReference type="Proteomes" id="UP000309594"/>
    </source>
</evidence>
<dbReference type="Proteomes" id="UP000309594">
    <property type="component" value="Unassembled WGS sequence"/>
</dbReference>
<dbReference type="RefSeq" id="WP_136881038.1">
    <property type="nucleotide sequence ID" value="NZ_SWDX01000006.1"/>
</dbReference>
<evidence type="ECO:0000256" key="1">
    <source>
        <dbReference type="SAM" id="Phobius"/>
    </source>
</evidence>
<gene>
    <name evidence="2" type="ORF">FBD94_16670</name>
</gene>
<keyword evidence="1" id="KW-0472">Membrane</keyword>
<comment type="caution">
    <text evidence="2">The sequence shown here is derived from an EMBL/GenBank/DDBJ whole genome shotgun (WGS) entry which is preliminary data.</text>
</comment>
<keyword evidence="1" id="KW-0812">Transmembrane</keyword>
<dbReference type="AlphaFoldDB" id="A0A4U1G651"/>
<feature type="transmembrane region" description="Helical" evidence="1">
    <location>
        <begin position="21"/>
        <end position="43"/>
    </location>
</feature>
<organism evidence="2 3">
    <name type="scientific">Pedobacter hiemivivus</name>
    <dbReference type="NCBI Taxonomy" id="2530454"/>
    <lineage>
        <taxon>Bacteria</taxon>
        <taxon>Pseudomonadati</taxon>
        <taxon>Bacteroidota</taxon>
        <taxon>Sphingobacteriia</taxon>
        <taxon>Sphingobacteriales</taxon>
        <taxon>Sphingobacteriaceae</taxon>
        <taxon>Pedobacter</taxon>
    </lineage>
</organism>
<reference evidence="2 3" key="1">
    <citation type="submission" date="2019-04" db="EMBL/GenBank/DDBJ databases">
        <title>Pedobacter sp. RP-1-16 sp. nov., isolated from Arctic soil.</title>
        <authorList>
            <person name="Dahal R.H."/>
            <person name="Kim D.-U."/>
        </authorList>
    </citation>
    <scope>NUCLEOTIDE SEQUENCE [LARGE SCALE GENOMIC DNA]</scope>
    <source>
        <strain evidence="2 3">RP-1-16</strain>
    </source>
</reference>
<proteinExistence type="predicted"/>
<accession>A0A4U1G651</accession>
<keyword evidence="1" id="KW-1133">Transmembrane helix</keyword>
<dbReference type="EMBL" id="SWDX01000006">
    <property type="protein sequence ID" value="TKC59165.1"/>
    <property type="molecule type" value="Genomic_DNA"/>
</dbReference>
<sequence>MSRRKKGYFELFNEVLKKYQYAINFLAILIGFTGLIFTFSQIISSNIALKQSIYTFNGEQYPILSFKLHDKDNALFKVNNVIPEDMLFQFAKVHWHPLLKNVVNNPSIRIHDKTWYLTPMSTYLSYKCNLDSLFNKYNKSDYLTLEMPVALGINYVKYGESRLIYAIYSIEFYVQKNINDSFQKYKVEPQGIYLLRYLKPETDINKALFESELFSVQNR</sequence>
<protein>
    <submittedName>
        <fullName evidence="2">Uncharacterized protein</fullName>
    </submittedName>
</protein>